<sequence length="184" mass="20849">MTAFESVSCKTIVWWRRSLGSGAQRSQSIVCMLHFHMRRGIDPPTTYKSPPCLQAILLGGVELNQDNNIMLLDEEMASMRAGRTFLFKINDNIPRNLRSMKQMMTTLEGQSGPLTQTQFEGLLLSMVFSAHQASHQEIREKKEVWGGVLLQLVNITVHELRGNYLVSYTSDPAVKWADSTMEMI</sequence>
<keyword evidence="2" id="KW-1185">Reference proteome</keyword>
<evidence type="ECO:0000313" key="1">
    <source>
        <dbReference type="Ensembl" id="ENSCSEP00000011422.1"/>
    </source>
</evidence>
<proteinExistence type="predicted"/>
<reference evidence="1" key="2">
    <citation type="submission" date="2025-08" db="UniProtKB">
        <authorList>
            <consortium name="Ensembl"/>
        </authorList>
    </citation>
    <scope>IDENTIFICATION</scope>
</reference>
<reference evidence="1 2" key="1">
    <citation type="journal article" date="2014" name="Nat. Genet.">
        <title>Whole-genome sequence of a flatfish provides insights into ZW sex chromosome evolution and adaptation to a benthic lifestyle.</title>
        <authorList>
            <person name="Chen S."/>
            <person name="Zhang G."/>
            <person name="Shao C."/>
            <person name="Huang Q."/>
            <person name="Liu G."/>
            <person name="Zhang P."/>
            <person name="Song W."/>
            <person name="An N."/>
            <person name="Chalopin D."/>
            <person name="Volff J.N."/>
            <person name="Hong Y."/>
            <person name="Li Q."/>
            <person name="Sha Z."/>
            <person name="Zhou H."/>
            <person name="Xie M."/>
            <person name="Yu Q."/>
            <person name="Liu Y."/>
            <person name="Xiang H."/>
            <person name="Wang N."/>
            <person name="Wu K."/>
            <person name="Yang C."/>
            <person name="Zhou Q."/>
            <person name="Liao X."/>
            <person name="Yang L."/>
            <person name="Hu Q."/>
            <person name="Zhang J."/>
            <person name="Meng L."/>
            <person name="Jin L."/>
            <person name="Tian Y."/>
            <person name="Lian J."/>
            <person name="Yang J."/>
            <person name="Miao G."/>
            <person name="Liu S."/>
            <person name="Liang Z."/>
            <person name="Yan F."/>
            <person name="Li Y."/>
            <person name="Sun B."/>
            <person name="Zhang H."/>
            <person name="Zhang J."/>
            <person name="Zhu Y."/>
            <person name="Du M."/>
            <person name="Zhao Y."/>
            <person name="Schartl M."/>
            <person name="Tang Q."/>
            <person name="Wang J."/>
        </authorList>
    </citation>
    <scope>NUCLEOTIDE SEQUENCE</scope>
</reference>
<dbReference type="InParanoid" id="A0A3P8VAI3"/>
<dbReference type="AlphaFoldDB" id="A0A3P8VAI3"/>
<evidence type="ECO:0000313" key="2">
    <source>
        <dbReference type="Proteomes" id="UP000265120"/>
    </source>
</evidence>
<dbReference type="InterPro" id="IPR029170">
    <property type="entry name" value="FAM180"/>
</dbReference>
<protein>
    <submittedName>
        <fullName evidence="1">Uncharacterized protein</fullName>
    </submittedName>
</protein>
<name>A0A3P8VAI3_CYNSE</name>
<dbReference type="PANTHER" id="PTHR34034">
    <property type="entry name" value="PROTEIN FAM180A-RELATED"/>
    <property type="match status" value="1"/>
</dbReference>
<reference evidence="1" key="3">
    <citation type="submission" date="2025-09" db="UniProtKB">
        <authorList>
            <consortium name="Ensembl"/>
        </authorList>
    </citation>
    <scope>IDENTIFICATION</scope>
</reference>
<dbReference type="Ensembl" id="ENSCSET00000011538.1">
    <property type="protein sequence ID" value="ENSCSEP00000011422.1"/>
    <property type="gene ID" value="ENSCSEG00000007333.1"/>
</dbReference>
<accession>A0A3P8VAI3</accession>
<organism evidence="1 2">
    <name type="scientific">Cynoglossus semilaevis</name>
    <name type="common">Tongue sole</name>
    <dbReference type="NCBI Taxonomy" id="244447"/>
    <lineage>
        <taxon>Eukaryota</taxon>
        <taxon>Metazoa</taxon>
        <taxon>Chordata</taxon>
        <taxon>Craniata</taxon>
        <taxon>Vertebrata</taxon>
        <taxon>Euteleostomi</taxon>
        <taxon>Actinopterygii</taxon>
        <taxon>Neopterygii</taxon>
        <taxon>Teleostei</taxon>
        <taxon>Neoteleostei</taxon>
        <taxon>Acanthomorphata</taxon>
        <taxon>Carangaria</taxon>
        <taxon>Pleuronectiformes</taxon>
        <taxon>Pleuronectoidei</taxon>
        <taxon>Cynoglossidae</taxon>
        <taxon>Cynoglossinae</taxon>
        <taxon>Cynoglossus</taxon>
    </lineage>
</organism>
<dbReference type="Pfam" id="PF15173">
    <property type="entry name" value="FAM180"/>
    <property type="match status" value="1"/>
</dbReference>
<dbReference type="GeneTree" id="ENSGT00990000203778"/>
<dbReference type="Proteomes" id="UP000265120">
    <property type="component" value="Chromosome 6"/>
</dbReference>
<dbReference type="PANTHER" id="PTHR34034:SF2">
    <property type="entry name" value="PROTEIN FAM180A"/>
    <property type="match status" value="1"/>
</dbReference>